<dbReference type="InterPro" id="IPR012495">
    <property type="entry name" value="TadE-like_dom"/>
</dbReference>
<organism evidence="2 3">
    <name type="scientific">Qipengyuania profundimaris</name>
    <dbReference type="NCBI Taxonomy" id="3067652"/>
    <lineage>
        <taxon>Bacteria</taxon>
        <taxon>Pseudomonadati</taxon>
        <taxon>Pseudomonadota</taxon>
        <taxon>Alphaproteobacteria</taxon>
        <taxon>Sphingomonadales</taxon>
        <taxon>Erythrobacteraceae</taxon>
        <taxon>Qipengyuania</taxon>
    </lineage>
</organism>
<keyword evidence="3" id="KW-1185">Reference proteome</keyword>
<sequence length="147" mass="16250">MISRFRKDRKGTATIELALVTPILLTLALAGIDIALGYVHKLEIQQHAQIGADYVMSEMENVPTNTEIKTRVHEGSGLPLSAITIDRWIECNGEKNSLPACLNAGFDYTQYLSIEVEDEYTPILDVKGYADFVDQFTATGSVTLQVE</sequence>
<evidence type="ECO:0000313" key="3">
    <source>
        <dbReference type="Proteomes" id="UP001240639"/>
    </source>
</evidence>
<comment type="caution">
    <text evidence="2">The sequence shown here is derived from an EMBL/GenBank/DDBJ whole genome shotgun (WGS) entry which is preliminary data.</text>
</comment>
<evidence type="ECO:0000259" key="1">
    <source>
        <dbReference type="Pfam" id="PF07811"/>
    </source>
</evidence>
<reference evidence="2 3" key="1">
    <citation type="submission" date="2023-08" db="EMBL/GenBank/DDBJ databases">
        <title>genomic of G39.</title>
        <authorList>
            <person name="Wang Y."/>
        </authorList>
    </citation>
    <scope>NUCLEOTIDE SEQUENCE [LARGE SCALE GENOMIC DNA]</scope>
    <source>
        <strain evidence="2 3">G39</strain>
    </source>
</reference>
<gene>
    <name evidence="2" type="ORF">Q9K02_09100</name>
</gene>
<feature type="domain" description="TadE-like" evidence="1">
    <location>
        <begin position="11"/>
        <end position="52"/>
    </location>
</feature>
<evidence type="ECO:0000313" key="2">
    <source>
        <dbReference type="EMBL" id="MDP4575290.1"/>
    </source>
</evidence>
<accession>A0ABT9HQ65</accession>
<protein>
    <submittedName>
        <fullName evidence="2">Pilus assembly protein</fullName>
    </submittedName>
</protein>
<name>A0ABT9HQ65_9SPHN</name>
<dbReference type="Proteomes" id="UP001240639">
    <property type="component" value="Unassembled WGS sequence"/>
</dbReference>
<dbReference type="RefSeq" id="WP_305932610.1">
    <property type="nucleotide sequence ID" value="NZ_JAVAIM010000001.1"/>
</dbReference>
<dbReference type="EMBL" id="JAVAIM010000001">
    <property type="protein sequence ID" value="MDP4575290.1"/>
    <property type="molecule type" value="Genomic_DNA"/>
</dbReference>
<proteinExistence type="predicted"/>
<dbReference type="Pfam" id="PF07811">
    <property type="entry name" value="TadE"/>
    <property type="match status" value="1"/>
</dbReference>